<dbReference type="AlphaFoldDB" id="A0A0R1XVV5"/>
<accession>A0A0R1XVV5</accession>
<proteinExistence type="predicted"/>
<dbReference type="Proteomes" id="UP000051236">
    <property type="component" value="Unassembled WGS sequence"/>
</dbReference>
<gene>
    <name evidence="1" type="ORF">FC83_GL002331</name>
</gene>
<keyword evidence="2" id="KW-1185">Reference proteome</keyword>
<reference evidence="1 2" key="1">
    <citation type="journal article" date="2015" name="Genome Announc.">
        <title>Expanding the biotechnology potential of lactobacilli through comparative genomics of 213 strains and associated genera.</title>
        <authorList>
            <person name="Sun Z."/>
            <person name="Harris H.M."/>
            <person name="McCann A."/>
            <person name="Guo C."/>
            <person name="Argimon S."/>
            <person name="Zhang W."/>
            <person name="Yang X."/>
            <person name="Jeffery I.B."/>
            <person name="Cooney J.C."/>
            <person name="Kagawa T.F."/>
            <person name="Liu W."/>
            <person name="Song Y."/>
            <person name="Salvetti E."/>
            <person name="Wrobel A."/>
            <person name="Rasinkangas P."/>
            <person name="Parkhill J."/>
            <person name="Rea M.C."/>
            <person name="O'Sullivan O."/>
            <person name="Ritari J."/>
            <person name="Douillard F.P."/>
            <person name="Paul Ross R."/>
            <person name="Yang R."/>
            <person name="Briner A.E."/>
            <person name="Felis G.E."/>
            <person name="de Vos W.M."/>
            <person name="Barrangou R."/>
            <person name="Klaenhammer T.R."/>
            <person name="Caufield P.W."/>
            <person name="Cui Y."/>
            <person name="Zhang H."/>
            <person name="O'Toole P.W."/>
        </authorList>
    </citation>
    <scope>NUCLEOTIDE SEQUENCE [LARGE SCALE GENOMIC DNA]</scope>
    <source>
        <strain evidence="1 2">DSM 18527</strain>
    </source>
</reference>
<protein>
    <submittedName>
        <fullName evidence="1">Uncharacterized protein</fullName>
    </submittedName>
</protein>
<name>A0A0R1XVV5_9LACO</name>
<sequence length="63" mass="7595">MLQAKIVYFCSPIRNFDQLEPAKFFKIPDENLGDFELFLNIFRFFREKTGHFLKLFLKNASFL</sequence>
<comment type="caution">
    <text evidence="1">The sequence shown here is derived from an EMBL/GenBank/DDBJ whole genome shotgun (WGS) entry which is preliminary data.</text>
</comment>
<organism evidence="1 2">
    <name type="scientific">Agrilactobacillus composti DSM 18527 = JCM 14202</name>
    <dbReference type="NCBI Taxonomy" id="1423734"/>
    <lineage>
        <taxon>Bacteria</taxon>
        <taxon>Bacillati</taxon>
        <taxon>Bacillota</taxon>
        <taxon>Bacilli</taxon>
        <taxon>Lactobacillales</taxon>
        <taxon>Lactobacillaceae</taxon>
        <taxon>Agrilactobacillus</taxon>
    </lineage>
</organism>
<dbReference type="EMBL" id="AZGA01000041">
    <property type="protein sequence ID" value="KRM33901.1"/>
    <property type="molecule type" value="Genomic_DNA"/>
</dbReference>
<evidence type="ECO:0000313" key="2">
    <source>
        <dbReference type="Proteomes" id="UP000051236"/>
    </source>
</evidence>
<evidence type="ECO:0000313" key="1">
    <source>
        <dbReference type="EMBL" id="KRM33901.1"/>
    </source>
</evidence>
<dbReference type="PATRIC" id="fig|1423734.3.peg.2364"/>